<dbReference type="InterPro" id="IPR012338">
    <property type="entry name" value="Beta-lactam/transpept-like"/>
</dbReference>
<dbReference type="GO" id="GO:0009002">
    <property type="term" value="F:serine-type D-Ala-D-Ala carboxypeptidase activity"/>
    <property type="evidence" value="ECO:0007669"/>
    <property type="project" value="InterPro"/>
</dbReference>
<evidence type="ECO:0000256" key="8">
    <source>
        <dbReference type="ARBA" id="ARBA00022960"/>
    </source>
</evidence>
<evidence type="ECO:0000259" key="15">
    <source>
        <dbReference type="Pfam" id="PF03717"/>
    </source>
</evidence>
<keyword evidence="4" id="KW-0997">Cell inner membrane</keyword>
<dbReference type="GO" id="GO:0006508">
    <property type="term" value="P:proteolysis"/>
    <property type="evidence" value="ECO:0007669"/>
    <property type="project" value="UniProtKB-KW"/>
</dbReference>
<dbReference type="InterPro" id="IPR005311">
    <property type="entry name" value="PBP_dimer"/>
</dbReference>
<gene>
    <name evidence="16" type="ORF">A3H61_02115</name>
</gene>
<dbReference type="Pfam" id="PF03717">
    <property type="entry name" value="PBP_dimer"/>
    <property type="match status" value="1"/>
</dbReference>
<dbReference type="PANTHER" id="PTHR30627:SF2">
    <property type="entry name" value="PEPTIDOGLYCAN D,D-TRANSPEPTIDASE MRDA"/>
    <property type="match status" value="1"/>
</dbReference>
<dbReference type="GO" id="GO:0008360">
    <property type="term" value="P:regulation of cell shape"/>
    <property type="evidence" value="ECO:0007669"/>
    <property type="project" value="UniProtKB-KW"/>
</dbReference>
<comment type="caution">
    <text evidence="16">The sequence shown here is derived from an EMBL/GenBank/DDBJ whole genome shotgun (WGS) entry which is preliminary data.</text>
</comment>
<comment type="subcellular location">
    <subcellularLocation>
        <location evidence="2">Cell membrane</location>
    </subcellularLocation>
    <subcellularLocation>
        <location evidence="1">Membrane</location>
        <topology evidence="1">Single-pass membrane protein</topology>
    </subcellularLocation>
</comment>
<keyword evidence="7" id="KW-0378">Hydrolase</keyword>
<dbReference type="InterPro" id="IPR017790">
    <property type="entry name" value="Penicillin-binding_protein_2"/>
</dbReference>
<dbReference type="GO" id="GO:0071555">
    <property type="term" value="P:cell wall organization"/>
    <property type="evidence" value="ECO:0007669"/>
    <property type="project" value="UniProtKB-KW"/>
</dbReference>
<evidence type="ECO:0000256" key="6">
    <source>
        <dbReference type="ARBA" id="ARBA00022692"/>
    </source>
</evidence>
<dbReference type="InterPro" id="IPR036138">
    <property type="entry name" value="PBP_dimer_sf"/>
</dbReference>
<evidence type="ECO:0000256" key="9">
    <source>
        <dbReference type="ARBA" id="ARBA00022984"/>
    </source>
</evidence>
<evidence type="ECO:0000256" key="12">
    <source>
        <dbReference type="ARBA" id="ARBA00023316"/>
    </source>
</evidence>
<organism evidence="16 17">
    <name type="scientific">Candidatus Jacksonbacteria bacterium RIFCSPLOWO2_02_FULL_44_20</name>
    <dbReference type="NCBI Taxonomy" id="1798460"/>
    <lineage>
        <taxon>Bacteria</taxon>
        <taxon>Candidatus Jacksoniibacteriota</taxon>
    </lineage>
</organism>
<name>A0A1G2AD59_9BACT</name>
<feature type="domain" description="Penicillin-binding protein dimerisation" evidence="15">
    <location>
        <begin position="80"/>
        <end position="245"/>
    </location>
</feature>
<keyword evidence="10 13" id="KW-1133">Transmembrane helix</keyword>
<accession>A0A1G2AD59</accession>
<dbReference type="Pfam" id="PF00905">
    <property type="entry name" value="Transpeptidase"/>
    <property type="match status" value="1"/>
</dbReference>
<evidence type="ECO:0000313" key="16">
    <source>
        <dbReference type="EMBL" id="OGY73957.1"/>
    </source>
</evidence>
<keyword evidence="6 13" id="KW-0812">Transmembrane</keyword>
<evidence type="ECO:0000256" key="2">
    <source>
        <dbReference type="ARBA" id="ARBA00004236"/>
    </source>
</evidence>
<sequence length="615" mass="69099">MKIRNFNKRAYEGTEYSPSLSPLDTLHKPYDNMRIRIMHAGIWCALLALLATLSFLEIIHGETYRELAEQNRIRVKEKIPPRGIIYASDGTPLVVNAPEFTLLATPFDIYANNFPIETIIAKLEERFGKTDDLTEGAKRLASYSYVPIVLKKNLSYEEGIKLVPVIAEWPGVFLQESFNREYPYKNLLAHIIGYTSAVKKEDMTRDSFYSFSDARGQNGVEAWYEKELRGVKGTREVQVNAFGKEDRIISETDPKKGEDILLSIDLSLQEMLTARIEEEMQKRGVKRAAGIAMDPRNGEILALISLPAFDNNLFTTSFSQEKFQQIISDENSPLFNRAIAGEYPPGSTFKIIVGSAALEEGVTDERFSVLSTGGIRVGEWFFPDWLPGGHGTTDIRRAIAWSVNTYFYTIGGGVPNREGLGIDRIVSYAKKFNLGVKTGVDLTGEGRGFLPTKEWKFAAKNERWYLGDTYHASIGQGDILATPLQIALYTIFFANGGVLYRPHIVKKERVIIDKNFISTHNVDVIREGLRDTVRYGSARSLEIPGIEPAGKTGTAEFSKDKKPHGWFTGFAPFNNPEIVITVLMEESGGSEAAAPIARDFFNWYFTRSKKLEVRN</sequence>
<dbReference type="Gene3D" id="3.40.710.10">
    <property type="entry name" value="DD-peptidase/beta-lactamase superfamily"/>
    <property type="match status" value="1"/>
</dbReference>
<evidence type="ECO:0000256" key="11">
    <source>
        <dbReference type="ARBA" id="ARBA00023136"/>
    </source>
</evidence>
<feature type="domain" description="Penicillin-binding protein transpeptidase" evidence="14">
    <location>
        <begin position="291"/>
        <end position="601"/>
    </location>
</feature>
<reference evidence="16 17" key="1">
    <citation type="journal article" date="2016" name="Nat. Commun.">
        <title>Thousands of microbial genomes shed light on interconnected biogeochemical processes in an aquifer system.</title>
        <authorList>
            <person name="Anantharaman K."/>
            <person name="Brown C.T."/>
            <person name="Hug L.A."/>
            <person name="Sharon I."/>
            <person name="Castelle C.J."/>
            <person name="Probst A.J."/>
            <person name="Thomas B.C."/>
            <person name="Singh A."/>
            <person name="Wilkins M.J."/>
            <person name="Karaoz U."/>
            <person name="Brodie E.L."/>
            <person name="Williams K.H."/>
            <person name="Hubbard S.S."/>
            <person name="Banfield J.F."/>
        </authorList>
    </citation>
    <scope>NUCLEOTIDE SEQUENCE [LARGE SCALE GENOMIC DNA]</scope>
</reference>
<dbReference type="GO" id="GO:0005886">
    <property type="term" value="C:plasma membrane"/>
    <property type="evidence" value="ECO:0007669"/>
    <property type="project" value="UniProtKB-SubCell"/>
</dbReference>
<evidence type="ECO:0000256" key="3">
    <source>
        <dbReference type="ARBA" id="ARBA00022475"/>
    </source>
</evidence>
<dbReference type="GO" id="GO:0071972">
    <property type="term" value="F:peptidoglycan L,D-transpeptidase activity"/>
    <property type="evidence" value="ECO:0007669"/>
    <property type="project" value="TreeGrafter"/>
</dbReference>
<dbReference type="AlphaFoldDB" id="A0A1G2AD59"/>
<keyword evidence="11 13" id="KW-0472">Membrane</keyword>
<dbReference type="InterPro" id="IPR001460">
    <property type="entry name" value="PCN-bd_Tpept"/>
</dbReference>
<evidence type="ECO:0000256" key="7">
    <source>
        <dbReference type="ARBA" id="ARBA00022801"/>
    </source>
</evidence>
<evidence type="ECO:0000256" key="1">
    <source>
        <dbReference type="ARBA" id="ARBA00004167"/>
    </source>
</evidence>
<keyword evidence="12" id="KW-0961">Cell wall biogenesis/degradation</keyword>
<dbReference type="GO" id="GO:0009252">
    <property type="term" value="P:peptidoglycan biosynthetic process"/>
    <property type="evidence" value="ECO:0007669"/>
    <property type="project" value="UniProtKB-KW"/>
</dbReference>
<dbReference type="SUPFAM" id="SSF56601">
    <property type="entry name" value="beta-lactamase/transpeptidase-like"/>
    <property type="match status" value="1"/>
</dbReference>
<evidence type="ECO:0000256" key="4">
    <source>
        <dbReference type="ARBA" id="ARBA00022519"/>
    </source>
</evidence>
<keyword evidence="3" id="KW-1003">Cell membrane</keyword>
<dbReference type="Gene3D" id="3.90.1310.10">
    <property type="entry name" value="Penicillin-binding protein 2a (Domain 2)"/>
    <property type="match status" value="1"/>
</dbReference>
<dbReference type="Proteomes" id="UP000178315">
    <property type="component" value="Unassembled WGS sequence"/>
</dbReference>
<evidence type="ECO:0000256" key="10">
    <source>
        <dbReference type="ARBA" id="ARBA00022989"/>
    </source>
</evidence>
<dbReference type="PANTHER" id="PTHR30627">
    <property type="entry name" value="PEPTIDOGLYCAN D,D-TRANSPEPTIDASE"/>
    <property type="match status" value="1"/>
</dbReference>
<dbReference type="EMBL" id="MHJU01000005">
    <property type="protein sequence ID" value="OGY73957.1"/>
    <property type="molecule type" value="Genomic_DNA"/>
</dbReference>
<evidence type="ECO:0000259" key="14">
    <source>
        <dbReference type="Pfam" id="PF00905"/>
    </source>
</evidence>
<keyword evidence="9" id="KW-0573">Peptidoglycan synthesis</keyword>
<dbReference type="GO" id="GO:0008658">
    <property type="term" value="F:penicillin binding"/>
    <property type="evidence" value="ECO:0007669"/>
    <property type="project" value="InterPro"/>
</dbReference>
<dbReference type="InterPro" id="IPR050515">
    <property type="entry name" value="Beta-lactam/transpept"/>
</dbReference>
<feature type="transmembrane region" description="Helical" evidence="13">
    <location>
        <begin position="37"/>
        <end position="56"/>
    </location>
</feature>
<proteinExistence type="predicted"/>
<evidence type="ECO:0000313" key="17">
    <source>
        <dbReference type="Proteomes" id="UP000178315"/>
    </source>
</evidence>
<evidence type="ECO:0000256" key="5">
    <source>
        <dbReference type="ARBA" id="ARBA00022670"/>
    </source>
</evidence>
<evidence type="ECO:0000256" key="13">
    <source>
        <dbReference type="SAM" id="Phobius"/>
    </source>
</evidence>
<dbReference type="NCBIfam" id="TIGR03423">
    <property type="entry name" value="pbp2_mrdA"/>
    <property type="match status" value="1"/>
</dbReference>
<dbReference type="SUPFAM" id="SSF56519">
    <property type="entry name" value="Penicillin binding protein dimerisation domain"/>
    <property type="match status" value="1"/>
</dbReference>
<keyword evidence="8" id="KW-0133">Cell shape</keyword>
<protein>
    <submittedName>
        <fullName evidence="16">Penicillin-binding protein 2</fullName>
    </submittedName>
</protein>
<keyword evidence="5" id="KW-0645">Protease</keyword>